<accession>A0AAD9U1K8</accession>
<dbReference type="Proteomes" id="UP001280121">
    <property type="component" value="Unassembled WGS sequence"/>
</dbReference>
<evidence type="ECO:0000313" key="2">
    <source>
        <dbReference type="EMBL" id="KAK2645803.1"/>
    </source>
</evidence>
<evidence type="ECO:0000256" key="1">
    <source>
        <dbReference type="SAM" id="MobiDB-lite"/>
    </source>
</evidence>
<protein>
    <submittedName>
        <fullName evidence="2">Uncharacterized protein</fullName>
    </submittedName>
</protein>
<reference evidence="2" key="1">
    <citation type="journal article" date="2023" name="Plant J.">
        <title>Genome sequences and population genomics provide insights into the demographic history, inbreeding, and mutation load of two 'living fossil' tree species of Dipteronia.</title>
        <authorList>
            <person name="Feng Y."/>
            <person name="Comes H.P."/>
            <person name="Chen J."/>
            <person name="Zhu S."/>
            <person name="Lu R."/>
            <person name="Zhang X."/>
            <person name="Li P."/>
            <person name="Qiu J."/>
            <person name="Olsen K.M."/>
            <person name="Qiu Y."/>
        </authorList>
    </citation>
    <scope>NUCLEOTIDE SEQUENCE</scope>
    <source>
        <strain evidence="2">KIB01</strain>
    </source>
</reference>
<keyword evidence="3" id="KW-1185">Reference proteome</keyword>
<gene>
    <name evidence="2" type="ORF">Ddye_020998</name>
</gene>
<comment type="caution">
    <text evidence="2">The sequence shown here is derived from an EMBL/GenBank/DDBJ whole genome shotgun (WGS) entry which is preliminary data.</text>
</comment>
<dbReference type="EMBL" id="JANJYI010000006">
    <property type="protein sequence ID" value="KAK2645803.1"/>
    <property type="molecule type" value="Genomic_DNA"/>
</dbReference>
<name>A0AAD9U1K8_9ROSI</name>
<feature type="compositionally biased region" description="Basic and acidic residues" evidence="1">
    <location>
        <begin position="81"/>
        <end position="102"/>
    </location>
</feature>
<feature type="region of interest" description="Disordered" evidence="1">
    <location>
        <begin position="64"/>
        <end position="102"/>
    </location>
</feature>
<organism evidence="2 3">
    <name type="scientific">Dipteronia dyeriana</name>
    <dbReference type="NCBI Taxonomy" id="168575"/>
    <lineage>
        <taxon>Eukaryota</taxon>
        <taxon>Viridiplantae</taxon>
        <taxon>Streptophyta</taxon>
        <taxon>Embryophyta</taxon>
        <taxon>Tracheophyta</taxon>
        <taxon>Spermatophyta</taxon>
        <taxon>Magnoliopsida</taxon>
        <taxon>eudicotyledons</taxon>
        <taxon>Gunneridae</taxon>
        <taxon>Pentapetalae</taxon>
        <taxon>rosids</taxon>
        <taxon>malvids</taxon>
        <taxon>Sapindales</taxon>
        <taxon>Sapindaceae</taxon>
        <taxon>Hippocastanoideae</taxon>
        <taxon>Acereae</taxon>
        <taxon>Dipteronia</taxon>
    </lineage>
</organism>
<dbReference type="AlphaFoldDB" id="A0AAD9U1K8"/>
<evidence type="ECO:0000313" key="3">
    <source>
        <dbReference type="Proteomes" id="UP001280121"/>
    </source>
</evidence>
<proteinExistence type="predicted"/>
<sequence>MVAGRVRVIKLPSADCKRYVRNEIRNGFPFVLCVKSFAKCCNASRLISLEWRSDRNMVDRRLDSLTTRREGSNQTFLATSHQDDGEGSQRRMKDNHREGDSFHEPHIPIIIMDFPKFSYRDDPLE</sequence>